<dbReference type="PANTHER" id="PTHR45947:SF13">
    <property type="entry name" value="TRANSFERASE"/>
    <property type="match status" value="1"/>
</dbReference>
<organism evidence="2 3">
    <name type="scientific">Alloalcanivorax profundimaris</name>
    <dbReference type="NCBI Taxonomy" id="2735259"/>
    <lineage>
        <taxon>Bacteria</taxon>
        <taxon>Pseudomonadati</taxon>
        <taxon>Pseudomonadota</taxon>
        <taxon>Gammaproteobacteria</taxon>
        <taxon>Oceanospirillales</taxon>
        <taxon>Alcanivoracaceae</taxon>
        <taxon>Alloalcanivorax</taxon>
    </lineage>
</organism>
<dbReference type="GO" id="GO:0016740">
    <property type="term" value="F:transferase activity"/>
    <property type="evidence" value="ECO:0007669"/>
    <property type="project" value="UniProtKB-KW"/>
</dbReference>
<dbReference type="EMBL" id="ARXX01000016">
    <property type="protein sequence ID" value="MBF5056069.1"/>
    <property type="molecule type" value="Genomic_DNA"/>
</dbReference>
<evidence type="ECO:0000313" key="2">
    <source>
        <dbReference type="EMBL" id="MBF5056069.1"/>
    </source>
</evidence>
<dbReference type="Pfam" id="PF13439">
    <property type="entry name" value="Glyco_transf_4"/>
    <property type="match status" value="1"/>
</dbReference>
<dbReference type="PANTHER" id="PTHR45947">
    <property type="entry name" value="SULFOQUINOVOSYL TRANSFERASE SQD2"/>
    <property type="match status" value="1"/>
</dbReference>
<dbReference type="RefSeq" id="WP_194864640.1">
    <property type="nucleotide sequence ID" value="NZ_ARXX01000016.1"/>
</dbReference>
<dbReference type="Gene3D" id="3.40.50.2000">
    <property type="entry name" value="Glycogen Phosphorylase B"/>
    <property type="match status" value="2"/>
</dbReference>
<evidence type="ECO:0000313" key="3">
    <source>
        <dbReference type="Proteomes" id="UP000662703"/>
    </source>
</evidence>
<dbReference type="Proteomes" id="UP000662703">
    <property type="component" value="Unassembled WGS sequence"/>
</dbReference>
<comment type="caution">
    <text evidence="2">The sequence shown here is derived from an EMBL/GenBank/DDBJ whole genome shotgun (WGS) entry which is preliminary data.</text>
</comment>
<gene>
    <name evidence="2" type="ORF">Y5W_01363</name>
</gene>
<proteinExistence type="predicted"/>
<keyword evidence="2" id="KW-0808">Transferase</keyword>
<keyword evidence="3" id="KW-1185">Reference proteome</keyword>
<dbReference type="Pfam" id="PF13692">
    <property type="entry name" value="Glyco_trans_1_4"/>
    <property type="match status" value="1"/>
</dbReference>
<sequence>MKVLLVHNYYGSEAPSGENVVFEAEKALLEQYGHTVRVFTRHSDEIRSQGALGAVRGAAAVAWNPFAAAALRRLVDDFQPDVVHAHNTFPLISPSVFHAVGRRAARVLTLHNYRLLCPAAIPMREGKVCTDCIRQRSVLPALQHGCYRGSRLATVPLATNVALHRGIGTWQHQVDAFIALSDFQRNLMADGGLPKDKIHVKPNFYAGSPVVQPYAERPGYVVFVGRLGEEKGVRTLLRAWQAWGQSAPELRLVGDGPLYGELQAQATGLPVRFLGQVAAEEAQRQIAHADLLVLPSECFEGFPMVVREAYAFGTPVAVSDLGPLRGIVDHGVNGVIFGAGDAGALLETVQGALRDPAALAAMAAGARQAFELLYNEQANYERLMEIYRQAVDVNRGVMQ</sequence>
<reference evidence="2 3" key="1">
    <citation type="submission" date="2012-09" db="EMBL/GenBank/DDBJ databases">
        <title>Genome Sequence of alkane-degrading Bacterium Alcanivorax sp. 521-1.</title>
        <authorList>
            <person name="Lai Q."/>
            <person name="Shao Z."/>
        </authorList>
    </citation>
    <scope>NUCLEOTIDE SEQUENCE [LARGE SCALE GENOMIC DNA]</scope>
    <source>
        <strain evidence="2 3">521-1</strain>
    </source>
</reference>
<name>A0ABS0APM1_9GAMM</name>
<accession>A0ABS0APM1</accession>
<feature type="domain" description="Glycosyltransferase subfamily 4-like N-terminal" evidence="1">
    <location>
        <begin position="18"/>
        <end position="204"/>
    </location>
</feature>
<dbReference type="CDD" id="cd03801">
    <property type="entry name" value="GT4_PimA-like"/>
    <property type="match status" value="1"/>
</dbReference>
<dbReference type="InterPro" id="IPR050194">
    <property type="entry name" value="Glycosyltransferase_grp1"/>
</dbReference>
<protein>
    <submittedName>
        <fullName evidence="2">Group 1 glycosyl transferase</fullName>
    </submittedName>
</protein>
<dbReference type="InterPro" id="IPR028098">
    <property type="entry name" value="Glyco_trans_4-like_N"/>
</dbReference>
<evidence type="ECO:0000259" key="1">
    <source>
        <dbReference type="Pfam" id="PF13439"/>
    </source>
</evidence>
<dbReference type="SUPFAM" id="SSF53756">
    <property type="entry name" value="UDP-Glycosyltransferase/glycogen phosphorylase"/>
    <property type="match status" value="1"/>
</dbReference>